<organism evidence="5 6">
    <name type="scientific">Microthyrium microscopicum</name>
    <dbReference type="NCBI Taxonomy" id="703497"/>
    <lineage>
        <taxon>Eukaryota</taxon>
        <taxon>Fungi</taxon>
        <taxon>Dikarya</taxon>
        <taxon>Ascomycota</taxon>
        <taxon>Pezizomycotina</taxon>
        <taxon>Dothideomycetes</taxon>
        <taxon>Dothideomycetes incertae sedis</taxon>
        <taxon>Microthyriales</taxon>
        <taxon>Microthyriaceae</taxon>
        <taxon>Microthyrium</taxon>
    </lineage>
</organism>
<dbReference type="InterPro" id="IPR004088">
    <property type="entry name" value="KH_dom_type_1"/>
</dbReference>
<evidence type="ECO:0000256" key="2">
    <source>
        <dbReference type="PROSITE-ProRule" id="PRU00117"/>
    </source>
</evidence>
<dbReference type="GO" id="GO:0005737">
    <property type="term" value="C:cytoplasm"/>
    <property type="evidence" value="ECO:0007669"/>
    <property type="project" value="TreeGrafter"/>
</dbReference>
<dbReference type="InterPro" id="IPR056553">
    <property type="entry name" value="KH_Mug60-KHD4"/>
</dbReference>
<dbReference type="GO" id="GO:0003729">
    <property type="term" value="F:mRNA binding"/>
    <property type="evidence" value="ECO:0007669"/>
    <property type="project" value="TreeGrafter"/>
</dbReference>
<keyword evidence="2" id="KW-0694">RNA-binding</keyword>
<dbReference type="InterPro" id="IPR004087">
    <property type="entry name" value="KH_dom"/>
</dbReference>
<feature type="region of interest" description="Disordered" evidence="3">
    <location>
        <begin position="834"/>
        <end position="864"/>
    </location>
</feature>
<dbReference type="PROSITE" id="PS50084">
    <property type="entry name" value="KH_TYPE_1"/>
    <property type="match status" value="1"/>
</dbReference>
<protein>
    <recommendedName>
        <fullName evidence="4">K Homology domain-containing protein</fullName>
    </recommendedName>
</protein>
<dbReference type="PANTHER" id="PTHR10627:SF76">
    <property type="entry name" value="KH DOMAIN-CONTAINING PROTEIN YLL032C"/>
    <property type="match status" value="1"/>
</dbReference>
<evidence type="ECO:0000313" key="5">
    <source>
        <dbReference type="EMBL" id="KAF2668201.1"/>
    </source>
</evidence>
<name>A0A6A6U9C3_9PEZI</name>
<dbReference type="SUPFAM" id="SSF54791">
    <property type="entry name" value="Eukaryotic type KH-domain (KH-domain type I)"/>
    <property type="match status" value="3"/>
</dbReference>
<feature type="region of interest" description="Disordered" evidence="3">
    <location>
        <begin position="22"/>
        <end position="55"/>
    </location>
</feature>
<feature type="region of interest" description="Disordered" evidence="3">
    <location>
        <begin position="1002"/>
        <end position="1044"/>
    </location>
</feature>
<dbReference type="SMART" id="SM00322">
    <property type="entry name" value="KH"/>
    <property type="match status" value="3"/>
</dbReference>
<feature type="domain" description="K Homology" evidence="4">
    <location>
        <begin position="273"/>
        <end position="355"/>
    </location>
</feature>
<reference evidence="5" key="1">
    <citation type="journal article" date="2020" name="Stud. Mycol.">
        <title>101 Dothideomycetes genomes: a test case for predicting lifestyles and emergence of pathogens.</title>
        <authorList>
            <person name="Haridas S."/>
            <person name="Albert R."/>
            <person name="Binder M."/>
            <person name="Bloem J."/>
            <person name="Labutti K."/>
            <person name="Salamov A."/>
            <person name="Andreopoulos B."/>
            <person name="Baker S."/>
            <person name="Barry K."/>
            <person name="Bills G."/>
            <person name="Bluhm B."/>
            <person name="Cannon C."/>
            <person name="Castanera R."/>
            <person name="Culley D."/>
            <person name="Daum C."/>
            <person name="Ezra D."/>
            <person name="Gonzalez J."/>
            <person name="Henrissat B."/>
            <person name="Kuo A."/>
            <person name="Liang C."/>
            <person name="Lipzen A."/>
            <person name="Lutzoni F."/>
            <person name="Magnuson J."/>
            <person name="Mondo S."/>
            <person name="Nolan M."/>
            <person name="Ohm R."/>
            <person name="Pangilinan J."/>
            <person name="Park H.-J."/>
            <person name="Ramirez L."/>
            <person name="Alfaro M."/>
            <person name="Sun H."/>
            <person name="Tritt A."/>
            <person name="Yoshinaga Y."/>
            <person name="Zwiers L.-H."/>
            <person name="Turgeon B."/>
            <person name="Goodwin S."/>
            <person name="Spatafora J."/>
            <person name="Crous P."/>
            <person name="Grigoriev I."/>
        </authorList>
    </citation>
    <scope>NUCLEOTIDE SEQUENCE</scope>
    <source>
        <strain evidence="5">CBS 115976</strain>
    </source>
</reference>
<sequence>MQNLKTLAGGMRHGWDMQFGVRHQQPQSQHPHQQHHEMPRTQSYQRQQTPSITQLPPGVPMSWCFKVPFNNNLAGPEIEKVIYASNGAKERWSHPAGSPEDTPTHRLPVHVQHIEDLQKLCSTMKEQANVEASVTVGRATSLGMVPGLPASQTNNVVANVCLHGPQFDQVRRARQHILNSSPITMQSATVPVDRGMLFKDEQGDLPERIINVLDQIAKNTKADIFLLDPEERNEDGSSKTASKEPIKLVIYGDMLTKENAKVHFLIMIDQLLGMHVDSMTLDLNLHSLICGRARKKIKAIESATDTAIYFPPIFPAIHRYCPPGAERRSFDEIVITGPSQEHIFQAKSQLKDLTFNAKSFVKEVRITPTKMDHLLLERLDKIQSIMEAHASYLLLPSIGEYSGVIRVQGLDVLNVERTVRDVMGLTTQFYSAEWQCAPLNQLPPIAQIQSVLSDICASSGADIVFANMTFYAFGSDEACRTALSVISHIPFVKHAPSSIHVKLELAVEHKEFVSGKKNGKINKIMNTANVQIVFDGFNEYNFYIDVRGSDYGPTLFGLELVEMELPASLSFHVPDQYHKRIIGIGGQHIQQLMKKYSVFVKFSNAHDRGPVIGKEDDTLKLDNVICRTPSRNAQNLEMVKQEIMDMVNRPDAEQVTENVTIDRLLHRELLSLRMQEIDDLEKKWNCKITFPSTEQASDVVLVSGPEFQVPNAIYDLLAMVPETHDVTFPLKPELKEFVKSTEFEEIVEKLKSQYVVDLTMKETASTVPDQEETETLTLGYTRNDAGGLKDAIDFLISSLVLKGLDAETVKGSIPRPKSDSFEDSLPYFESKLLHRKDPASGTDSPTRSLFENAEGHESSGSSSFFSLSKFRKPTSMSSFSSFIDRRKNGANSPGGPFFKHASSNASKASLASLESQGSGYRNIWNDSGINLPEEEITVSTPLPHPNGHGWPITTPVSGPSHFPTPTTHPGPIHTGLNASTHPGFMFNNNSSSSLLLNFPTGLTPIPGDTTPTSRYDPRASVDSGRPSTSHSISGYPGHMNGHTR</sequence>
<proteinExistence type="predicted"/>
<dbReference type="EMBL" id="MU004236">
    <property type="protein sequence ID" value="KAF2668201.1"/>
    <property type="molecule type" value="Genomic_DNA"/>
</dbReference>
<evidence type="ECO:0000259" key="4">
    <source>
        <dbReference type="SMART" id="SM00322"/>
    </source>
</evidence>
<dbReference type="InterPro" id="IPR036612">
    <property type="entry name" value="KH_dom_type_1_sf"/>
</dbReference>
<dbReference type="PANTHER" id="PTHR10627">
    <property type="entry name" value="SCP160"/>
    <property type="match status" value="1"/>
</dbReference>
<dbReference type="CDD" id="cd22453">
    <property type="entry name" value="KH-I_MUG60_like"/>
    <property type="match status" value="1"/>
</dbReference>
<evidence type="ECO:0000313" key="6">
    <source>
        <dbReference type="Proteomes" id="UP000799302"/>
    </source>
</evidence>
<evidence type="ECO:0000256" key="1">
    <source>
        <dbReference type="ARBA" id="ARBA00022737"/>
    </source>
</evidence>
<feature type="domain" description="K Homology" evidence="4">
    <location>
        <begin position="565"/>
        <end position="648"/>
    </location>
</feature>
<accession>A0A6A6U9C3</accession>
<dbReference type="Pfam" id="PF00013">
    <property type="entry name" value="KH_1"/>
    <property type="match status" value="2"/>
</dbReference>
<dbReference type="Pfam" id="PF24563">
    <property type="entry name" value="KH_Mug60-KHD4"/>
    <property type="match status" value="1"/>
</dbReference>
<keyword evidence="1" id="KW-0677">Repeat</keyword>
<dbReference type="AlphaFoldDB" id="A0A6A6U9C3"/>
<dbReference type="Gene3D" id="3.30.1370.10">
    <property type="entry name" value="K Homology domain, type 1"/>
    <property type="match status" value="3"/>
</dbReference>
<dbReference type="Proteomes" id="UP000799302">
    <property type="component" value="Unassembled WGS sequence"/>
</dbReference>
<feature type="domain" description="K Homology" evidence="4">
    <location>
        <begin position="653"/>
        <end position="721"/>
    </location>
</feature>
<keyword evidence="6" id="KW-1185">Reference proteome</keyword>
<gene>
    <name evidence="5" type="ORF">BT63DRAFT_414230</name>
</gene>
<evidence type="ECO:0000256" key="3">
    <source>
        <dbReference type="SAM" id="MobiDB-lite"/>
    </source>
</evidence>
<feature type="compositionally biased region" description="Polar residues" evidence="3">
    <location>
        <begin position="40"/>
        <end position="54"/>
    </location>
</feature>
<dbReference type="OrthoDB" id="271862at2759"/>